<sequence>MGVTKKRVVASADSRYSPIASVSASIITDNSKHSIADSGSIVTQETKLELKKQMNLFHCVSIIIGIIVGAGIFVSPVGITVHVRSVGMSIVMWGVAGLFSMLCALCYAELGACLPESGGEYIYIKRAWGDFAAFMSLWMNFIIINPVCVAASTLVFATYVIRPLFPDCEPPEAAVRLFAALIIAVIVGLNCYNVTLVTKLQMIITASKLIALLIIVSIGFYWLGKGHVENFQETFADSDTSVGAISLAFYSGFWAFGGWSYLNYLTDEVINPHRNLPLGIMISITAITLIYILANIAYFAVLTPMELLQSSAVAVTFLERTVRLMSYVVPSLIAVSVIGGINGSVLSMSRLFYVAAKNNHLPSIISMIQVKNCTPSPSLIAMLVLVVIMQCLGNIFFLIEMLGFSLSILLATVFGGQVFLRYTEPNLHRPIKLPWILPAFLCCVCMALMGITVYQKPWESSIALVIIVSGVPAYILGTKWRKPHGVQTFIDGITMTLQKLLLVSACD</sequence>
<evidence type="ECO:0000256" key="3">
    <source>
        <dbReference type="ARBA" id="ARBA00022448"/>
    </source>
</evidence>
<name>A0A8S3YW89_9EUPU</name>
<evidence type="ECO:0000256" key="8">
    <source>
        <dbReference type="SAM" id="Phobius"/>
    </source>
</evidence>
<dbReference type="InterPro" id="IPR050598">
    <property type="entry name" value="AminoAcid_Transporter"/>
</dbReference>
<evidence type="ECO:0008006" key="11">
    <source>
        <dbReference type="Google" id="ProtNLM"/>
    </source>
</evidence>
<evidence type="ECO:0000256" key="7">
    <source>
        <dbReference type="ARBA" id="ARBA00023136"/>
    </source>
</evidence>
<keyword evidence="7 8" id="KW-0472">Membrane</keyword>
<feature type="transmembrane region" description="Helical" evidence="8">
    <location>
        <begin position="131"/>
        <end position="161"/>
    </location>
</feature>
<organism evidence="9 10">
    <name type="scientific">Candidula unifasciata</name>
    <dbReference type="NCBI Taxonomy" id="100452"/>
    <lineage>
        <taxon>Eukaryota</taxon>
        <taxon>Metazoa</taxon>
        <taxon>Spiralia</taxon>
        <taxon>Lophotrochozoa</taxon>
        <taxon>Mollusca</taxon>
        <taxon>Gastropoda</taxon>
        <taxon>Heterobranchia</taxon>
        <taxon>Euthyneura</taxon>
        <taxon>Panpulmonata</taxon>
        <taxon>Eupulmonata</taxon>
        <taxon>Stylommatophora</taxon>
        <taxon>Helicina</taxon>
        <taxon>Helicoidea</taxon>
        <taxon>Geomitridae</taxon>
        <taxon>Candidula</taxon>
    </lineage>
</organism>
<dbReference type="Proteomes" id="UP000678393">
    <property type="component" value="Unassembled WGS sequence"/>
</dbReference>
<dbReference type="FunFam" id="1.20.1740.10:FF:000003">
    <property type="entry name" value="Y+L amino acid transporter 1 isoform X1"/>
    <property type="match status" value="1"/>
</dbReference>
<feature type="transmembrane region" description="Helical" evidence="8">
    <location>
        <begin position="404"/>
        <end position="423"/>
    </location>
</feature>
<dbReference type="EMBL" id="CAJHNH020000791">
    <property type="protein sequence ID" value="CAG5119905.1"/>
    <property type="molecule type" value="Genomic_DNA"/>
</dbReference>
<reference evidence="9" key="1">
    <citation type="submission" date="2021-04" db="EMBL/GenBank/DDBJ databases">
        <authorList>
            <consortium name="Molecular Ecology Group"/>
        </authorList>
    </citation>
    <scope>NUCLEOTIDE SEQUENCE</scope>
</reference>
<dbReference type="InterPro" id="IPR002293">
    <property type="entry name" value="AA/rel_permease1"/>
</dbReference>
<evidence type="ECO:0000256" key="6">
    <source>
        <dbReference type="ARBA" id="ARBA00022989"/>
    </source>
</evidence>
<dbReference type="Pfam" id="PF13520">
    <property type="entry name" value="AA_permease_2"/>
    <property type="match status" value="1"/>
</dbReference>
<dbReference type="GO" id="GO:0015179">
    <property type="term" value="F:L-amino acid transmembrane transporter activity"/>
    <property type="evidence" value="ECO:0007669"/>
    <property type="project" value="TreeGrafter"/>
</dbReference>
<dbReference type="PIRSF" id="PIRSF006060">
    <property type="entry name" value="AA_transporter"/>
    <property type="match status" value="1"/>
</dbReference>
<dbReference type="Gene3D" id="1.20.1740.10">
    <property type="entry name" value="Amino acid/polyamine transporter I"/>
    <property type="match status" value="1"/>
</dbReference>
<evidence type="ECO:0000313" key="10">
    <source>
        <dbReference type="Proteomes" id="UP000678393"/>
    </source>
</evidence>
<keyword evidence="4" id="KW-1003">Cell membrane</keyword>
<dbReference type="PANTHER" id="PTHR11785">
    <property type="entry name" value="AMINO ACID TRANSPORTER"/>
    <property type="match status" value="1"/>
</dbReference>
<feature type="transmembrane region" description="Helical" evidence="8">
    <location>
        <begin position="327"/>
        <end position="356"/>
    </location>
</feature>
<dbReference type="GO" id="GO:0005886">
    <property type="term" value="C:plasma membrane"/>
    <property type="evidence" value="ECO:0007669"/>
    <property type="project" value="UniProtKB-SubCell"/>
</dbReference>
<evidence type="ECO:0000256" key="2">
    <source>
        <dbReference type="ARBA" id="ARBA00007040"/>
    </source>
</evidence>
<evidence type="ECO:0000256" key="5">
    <source>
        <dbReference type="ARBA" id="ARBA00022692"/>
    </source>
</evidence>
<feature type="transmembrane region" description="Helical" evidence="8">
    <location>
        <begin position="56"/>
        <end position="78"/>
    </location>
</feature>
<evidence type="ECO:0000313" key="9">
    <source>
        <dbReference type="EMBL" id="CAG5119905.1"/>
    </source>
</evidence>
<feature type="transmembrane region" description="Helical" evidence="8">
    <location>
        <begin position="90"/>
        <end position="110"/>
    </location>
</feature>
<feature type="transmembrane region" description="Helical" evidence="8">
    <location>
        <begin position="460"/>
        <end position="477"/>
    </location>
</feature>
<dbReference type="PANTHER" id="PTHR11785:SF528">
    <property type="entry name" value="AMINO ACID TRANSPORTER PROTEIN JHI-21"/>
    <property type="match status" value="1"/>
</dbReference>
<feature type="transmembrane region" description="Helical" evidence="8">
    <location>
        <begin position="204"/>
        <end position="223"/>
    </location>
</feature>
<evidence type="ECO:0000256" key="4">
    <source>
        <dbReference type="ARBA" id="ARBA00022475"/>
    </source>
</evidence>
<keyword evidence="6 8" id="KW-1133">Transmembrane helix</keyword>
<keyword evidence="5 8" id="KW-0812">Transmembrane</keyword>
<protein>
    <recommendedName>
        <fullName evidence="11">Y+L amino acid transporter 2</fullName>
    </recommendedName>
</protein>
<feature type="transmembrane region" description="Helical" evidence="8">
    <location>
        <begin position="276"/>
        <end position="301"/>
    </location>
</feature>
<evidence type="ECO:0000256" key="1">
    <source>
        <dbReference type="ARBA" id="ARBA00004651"/>
    </source>
</evidence>
<dbReference type="AlphaFoldDB" id="A0A8S3YW89"/>
<feature type="transmembrane region" description="Helical" evidence="8">
    <location>
        <begin position="377"/>
        <end position="398"/>
    </location>
</feature>
<keyword evidence="3" id="KW-0813">Transport</keyword>
<proteinExistence type="inferred from homology"/>
<comment type="subcellular location">
    <subcellularLocation>
        <location evidence="1">Cell membrane</location>
        <topology evidence="1">Multi-pass membrane protein</topology>
    </subcellularLocation>
</comment>
<feature type="transmembrane region" description="Helical" evidence="8">
    <location>
        <begin position="173"/>
        <end position="192"/>
    </location>
</feature>
<gene>
    <name evidence="9" type="ORF">CUNI_LOCUS5463</name>
</gene>
<keyword evidence="10" id="KW-1185">Reference proteome</keyword>
<feature type="transmembrane region" description="Helical" evidence="8">
    <location>
        <begin position="435"/>
        <end position="454"/>
    </location>
</feature>
<dbReference type="OrthoDB" id="3257095at2759"/>
<feature type="transmembrane region" description="Helical" evidence="8">
    <location>
        <begin position="243"/>
        <end position="264"/>
    </location>
</feature>
<comment type="caution">
    <text evidence="9">The sequence shown here is derived from an EMBL/GenBank/DDBJ whole genome shotgun (WGS) entry which is preliminary data.</text>
</comment>
<accession>A0A8S3YW89</accession>
<comment type="similarity">
    <text evidence="2">Belongs to the amino acid-polyamine-organocation (APC) superfamily. L-type amino acid transporter (LAT) (TC 2.A.3.8) family.</text>
</comment>